<dbReference type="PANTHER" id="PTHR38598:SF1">
    <property type="entry name" value="INNER MEMBRANE PROTEIN YJCH"/>
    <property type="match status" value="1"/>
</dbReference>
<dbReference type="EMBL" id="QEWQ01000006">
    <property type="protein sequence ID" value="PWD80445.1"/>
    <property type="molecule type" value="Genomic_DNA"/>
</dbReference>
<feature type="transmembrane region" description="Helical" evidence="1">
    <location>
        <begin position="36"/>
        <end position="60"/>
    </location>
</feature>
<dbReference type="RefSeq" id="WP_034856201.1">
    <property type="nucleotide sequence ID" value="NZ_BMYA01000004.1"/>
</dbReference>
<name>A0A2U2ACQ8_9GAMM</name>
<evidence type="ECO:0000256" key="1">
    <source>
        <dbReference type="SAM" id="Phobius"/>
    </source>
</evidence>
<evidence type="ECO:0000313" key="2">
    <source>
        <dbReference type="EMBL" id="PWD80445.1"/>
    </source>
</evidence>
<keyword evidence="1" id="KW-0812">Transmembrane</keyword>
<reference evidence="3" key="1">
    <citation type="submission" date="2018-05" db="EMBL/GenBank/DDBJ databases">
        <title>Ignatzschineria dubaiensis sp. nov., isolated from necrotic foot tissues of dromedaries (Camelus dromedarius) and associated maggots in Dubai, United Arab Emirates.</title>
        <authorList>
            <person name="Tsang C.C."/>
            <person name="Tang J.Y.M."/>
            <person name="Fong J.Y.H."/>
            <person name="Kinne J."/>
            <person name="Lee H.H."/>
            <person name="Joseph M."/>
            <person name="Jose S."/>
            <person name="Schuster R.K."/>
            <person name="Tang Y."/>
            <person name="Sivakumar S."/>
            <person name="Chen J.H.K."/>
            <person name="Teng J.L.L."/>
            <person name="Lau S.K.P."/>
            <person name="Wernery U."/>
            <person name="Woo P.C.Y."/>
        </authorList>
    </citation>
    <scope>NUCLEOTIDE SEQUENCE [LARGE SCALE GENOMIC DNA]</scope>
    <source>
        <strain evidence="3">KCTC 22644</strain>
    </source>
</reference>
<dbReference type="InterPro" id="IPR052959">
    <property type="entry name" value="Inner_membrane_assoc"/>
</dbReference>
<comment type="caution">
    <text evidence="2">The sequence shown here is derived from an EMBL/GenBank/DDBJ whole genome shotgun (WGS) entry which is preliminary data.</text>
</comment>
<gene>
    <name evidence="2" type="ORF">DC083_09025</name>
</gene>
<dbReference type="Pfam" id="PF04341">
    <property type="entry name" value="DUF485"/>
    <property type="match status" value="1"/>
</dbReference>
<dbReference type="PANTHER" id="PTHR38598">
    <property type="entry name" value="INNER MEMBRANE PROTEIN YJCH"/>
    <property type="match status" value="1"/>
</dbReference>
<dbReference type="GO" id="GO:0005886">
    <property type="term" value="C:plasma membrane"/>
    <property type="evidence" value="ECO:0007669"/>
    <property type="project" value="TreeGrafter"/>
</dbReference>
<dbReference type="OrthoDB" id="5297034at2"/>
<keyword evidence="1" id="KW-0472">Membrane</keyword>
<organism evidence="2 3">
    <name type="scientific">Ignatzschineria ureiclastica</name>
    <dbReference type="NCBI Taxonomy" id="472582"/>
    <lineage>
        <taxon>Bacteria</taxon>
        <taxon>Pseudomonadati</taxon>
        <taxon>Pseudomonadota</taxon>
        <taxon>Gammaproteobacteria</taxon>
        <taxon>Cardiobacteriales</taxon>
        <taxon>Ignatzschineriaceae</taxon>
        <taxon>Ignatzschineria</taxon>
    </lineage>
</organism>
<feature type="transmembrane region" description="Helical" evidence="1">
    <location>
        <begin position="72"/>
        <end position="95"/>
    </location>
</feature>
<proteinExistence type="predicted"/>
<evidence type="ECO:0000313" key="3">
    <source>
        <dbReference type="Proteomes" id="UP000245020"/>
    </source>
</evidence>
<dbReference type="InterPro" id="IPR007436">
    <property type="entry name" value="DUF485"/>
</dbReference>
<keyword evidence="1" id="KW-1133">Transmembrane helix</keyword>
<sequence>MSTHLTEERAERDYDEMITAVGQSPRFYEIVKKKQFFSLTLLALTLGFYILLMLAVAFAPDLVAKPIVEGGVTTWGIIAGFFLIIWTILLTAYYIQKTNRVFDPMNEALLEEAANETLK</sequence>
<protein>
    <submittedName>
        <fullName evidence="2">DUF485 domain-containing protein</fullName>
    </submittedName>
</protein>
<accession>A0A2U2ACQ8</accession>
<keyword evidence="3" id="KW-1185">Reference proteome</keyword>
<dbReference type="AlphaFoldDB" id="A0A2U2ACQ8"/>
<dbReference type="Proteomes" id="UP000245020">
    <property type="component" value="Unassembled WGS sequence"/>
</dbReference>